<keyword evidence="2" id="KW-0732">Signal</keyword>
<proteinExistence type="predicted"/>
<accession>A0A0C9MEY1</accession>
<evidence type="ECO:0000256" key="1">
    <source>
        <dbReference type="SAM" id="Coils"/>
    </source>
</evidence>
<sequence>MKFVLFIAFPLGTLGKEIRGLTDLSSAKVVQLKDDLKREFERHYTQRDEHFNRLITERMSDLKLTVMNLNQERIESKTKLELLEKKVDRIESKFELIEAENTSQGHQNKFDYIQLSKKHEKMGQEMKVLEQKLDSMSTKMSSPINKAKKIELLSSKVSEIDGIANLLTTKVAFIEQKLPSIQDDEQVNLSHVQTRLTALEANYKSITPLKEQGVIKYLLEQAVQTENALDNHSNDLKQLSSILTNALNTKEKEQEDQRLSREKLKKQVATLSESFKIASFAIGKLQTVTQEQYRTLLPTVKKVDTHEENLIELSAIVNDIADYHLELVQSEEAMADPTLEMGQATEAQKEIHDTTTLAMPVSQDNQHNEKIKTT</sequence>
<feature type="coiled-coil region" evidence="1">
    <location>
        <begin position="66"/>
        <end position="139"/>
    </location>
</feature>
<feature type="chain" id="PRO_5012881484" evidence="2">
    <location>
        <begin position="16"/>
        <end position="374"/>
    </location>
</feature>
<feature type="signal peptide" evidence="2">
    <location>
        <begin position="1"/>
        <end position="15"/>
    </location>
</feature>
<evidence type="ECO:0000313" key="4">
    <source>
        <dbReference type="Proteomes" id="UP000053815"/>
    </source>
</evidence>
<evidence type="ECO:0000313" key="3">
    <source>
        <dbReference type="EMBL" id="GAN05849.1"/>
    </source>
</evidence>
<reference evidence="3" key="1">
    <citation type="submission" date="2014-09" db="EMBL/GenBank/DDBJ databases">
        <title>Draft genome sequence of an oleaginous Mucoromycotina fungus Mucor ambiguus NBRC6742.</title>
        <authorList>
            <person name="Takeda I."/>
            <person name="Yamane N."/>
            <person name="Morita T."/>
            <person name="Tamano K."/>
            <person name="Machida M."/>
            <person name="Baker S."/>
            <person name="Koike H."/>
        </authorList>
    </citation>
    <scope>NUCLEOTIDE SEQUENCE</scope>
    <source>
        <strain evidence="3">NBRC 6742</strain>
    </source>
</reference>
<dbReference type="EMBL" id="DF836392">
    <property type="protein sequence ID" value="GAN05849.1"/>
    <property type="molecule type" value="Genomic_DNA"/>
</dbReference>
<dbReference type="Proteomes" id="UP000053815">
    <property type="component" value="Unassembled WGS sequence"/>
</dbReference>
<evidence type="ECO:0000256" key="2">
    <source>
        <dbReference type="SAM" id="SignalP"/>
    </source>
</evidence>
<keyword evidence="1" id="KW-0175">Coiled coil</keyword>
<feature type="coiled-coil region" evidence="1">
    <location>
        <begin position="222"/>
        <end position="267"/>
    </location>
</feature>
<organism evidence="3">
    <name type="scientific">Mucor ambiguus</name>
    <dbReference type="NCBI Taxonomy" id="91626"/>
    <lineage>
        <taxon>Eukaryota</taxon>
        <taxon>Fungi</taxon>
        <taxon>Fungi incertae sedis</taxon>
        <taxon>Mucoromycota</taxon>
        <taxon>Mucoromycotina</taxon>
        <taxon>Mucoromycetes</taxon>
        <taxon>Mucorales</taxon>
        <taxon>Mucorineae</taxon>
        <taxon>Mucoraceae</taxon>
        <taxon>Mucor</taxon>
    </lineage>
</organism>
<dbReference type="OrthoDB" id="2264202at2759"/>
<keyword evidence="4" id="KW-1185">Reference proteome</keyword>
<dbReference type="AlphaFoldDB" id="A0A0C9MEY1"/>
<protein>
    <submittedName>
        <fullName evidence="3">Uncharacterized protein</fullName>
    </submittedName>
</protein>
<name>A0A0C9MEY1_9FUNG</name>
<gene>
    <name evidence="3" type="ORF">MAM1_0103c05325</name>
</gene>